<protein>
    <submittedName>
        <fullName evidence="3">4-oxalomesaconate tautomerase</fullName>
    </submittedName>
</protein>
<dbReference type="NCBIfam" id="NF033377">
    <property type="entry name" value="OMA_tautomer"/>
    <property type="match status" value="1"/>
</dbReference>
<name>A0AAN1VGG9_9BORD</name>
<dbReference type="Gene3D" id="3.10.310.10">
    <property type="entry name" value="Diaminopimelate Epimerase, Chain A, domain 1"/>
    <property type="match status" value="2"/>
</dbReference>
<dbReference type="PANTHER" id="PTHR43709">
    <property type="entry name" value="ACONITATE ISOMERASE-RELATED"/>
    <property type="match status" value="1"/>
</dbReference>
<dbReference type="AlphaFoldDB" id="A0AAN1VGG9"/>
<evidence type="ECO:0000256" key="2">
    <source>
        <dbReference type="ARBA" id="ARBA00023235"/>
    </source>
</evidence>
<dbReference type="InterPro" id="IPR007400">
    <property type="entry name" value="PrpF-like"/>
</dbReference>
<gene>
    <name evidence="3" type="ORF">CS347_13180</name>
</gene>
<dbReference type="PANTHER" id="PTHR43709:SF3">
    <property type="entry name" value="ISOMERASE YBHH-RELATED"/>
    <property type="match status" value="1"/>
</dbReference>
<comment type="similarity">
    <text evidence="1">Belongs to the PrpF family.</text>
</comment>
<dbReference type="GO" id="GO:0016853">
    <property type="term" value="F:isomerase activity"/>
    <property type="evidence" value="ECO:0007669"/>
    <property type="project" value="UniProtKB-KW"/>
</dbReference>
<evidence type="ECO:0000313" key="3">
    <source>
        <dbReference type="EMBL" id="AZW17650.1"/>
    </source>
</evidence>
<dbReference type="EMBL" id="CP024172">
    <property type="protein sequence ID" value="AZW17650.1"/>
    <property type="molecule type" value="Genomic_DNA"/>
</dbReference>
<dbReference type="Pfam" id="PF04303">
    <property type="entry name" value="PrpF"/>
    <property type="match status" value="1"/>
</dbReference>
<evidence type="ECO:0000256" key="1">
    <source>
        <dbReference type="ARBA" id="ARBA00007673"/>
    </source>
</evidence>
<dbReference type="InterPro" id="IPR047687">
    <property type="entry name" value="OMA_tautomer-like"/>
</dbReference>
<dbReference type="RefSeq" id="WP_032962971.1">
    <property type="nucleotide sequence ID" value="NZ_CP012077.1"/>
</dbReference>
<organism evidence="3 4">
    <name type="scientific">Bordetella hinzii</name>
    <dbReference type="NCBI Taxonomy" id="103855"/>
    <lineage>
        <taxon>Bacteria</taxon>
        <taxon>Pseudomonadati</taxon>
        <taxon>Pseudomonadota</taxon>
        <taxon>Betaproteobacteria</taxon>
        <taxon>Burkholderiales</taxon>
        <taxon>Alcaligenaceae</taxon>
        <taxon>Bordetella</taxon>
    </lineage>
</organism>
<sequence length="373" mass="38895">METSGKNQTQQAVDCLLMRGGTSRGPFFKAADLPADRASRDALLLAIMGSPDARQIDGLGGAHPLTSKVGIVGPGREPGVDLEFLFAQVALDQARVDTTPNCGNMLAAVVPFALETAMVAPRGDTSRYRVLTLNTGMLCDIEVQTPDGRLRYDGTARIDGVPGTAAPIAISFLDTAGSVCAGLLPTGSARDWLRAPGLPPIEVTCIDNGMPMVLMRAADLQRRGDESVAALNADEALKARLEALRLAAGEAMGLGDVRDKPYPKMCLLAPPAHGGSIATRCFIPHVCHDAIGVLAAVTVATACVLPATVAEGLARLPGGTRQRLSVEHPSGEFSVELELDAAGQVARAALLRTARLLMRGTAYAPRAVFGESA</sequence>
<accession>A0AAN1VGG9</accession>
<dbReference type="Proteomes" id="UP000282741">
    <property type="component" value="Chromosome"/>
</dbReference>
<proteinExistence type="inferred from homology"/>
<keyword evidence="2" id="KW-0413">Isomerase</keyword>
<evidence type="ECO:0000313" key="4">
    <source>
        <dbReference type="Proteomes" id="UP000282741"/>
    </source>
</evidence>
<dbReference type="SUPFAM" id="SSF54506">
    <property type="entry name" value="Diaminopimelate epimerase-like"/>
    <property type="match status" value="2"/>
</dbReference>
<reference evidence="4" key="1">
    <citation type="submission" date="2017-10" db="EMBL/GenBank/DDBJ databases">
        <title>Whole genome sequencing of various Bordetella species.</title>
        <authorList>
            <person name="Weigand M.R."/>
            <person name="Loparev V."/>
            <person name="Peng Y."/>
            <person name="Bowden K.E."/>
            <person name="Tondella M.L."/>
            <person name="Williams M.M."/>
        </authorList>
    </citation>
    <scope>NUCLEOTIDE SEQUENCE [LARGE SCALE GENOMIC DNA]</scope>
    <source>
        <strain evidence="4">H720</strain>
    </source>
</reference>